<evidence type="ECO:0000313" key="2">
    <source>
        <dbReference type="Proteomes" id="UP000326936"/>
    </source>
</evidence>
<dbReference type="EMBL" id="CP045351">
    <property type="protein sequence ID" value="QFT28599.1"/>
    <property type="molecule type" value="Genomic_DNA"/>
</dbReference>
<geneLocation type="plasmid" evidence="2">
    <name>pthaf100_a</name>
</geneLocation>
<gene>
    <name evidence="1" type="ORF">FIV01_19555</name>
</gene>
<name>A0A5P9CQS3_9VIBR</name>
<keyword evidence="2" id="KW-1185">Reference proteome</keyword>
<keyword evidence="1" id="KW-0614">Plasmid</keyword>
<dbReference type="AlphaFoldDB" id="A0A5P9CQS3"/>
<sequence length="63" mass="7180">MEFEARLVSIYAHFIESGSCCFSAYMCLINGLHAWFHAQVSGRVNRCRIFFNTISLNVFSLNG</sequence>
<dbReference type="Proteomes" id="UP000326936">
    <property type="component" value="Plasmid pTHAF100_a"/>
</dbReference>
<protein>
    <submittedName>
        <fullName evidence="1">Uncharacterized protein</fullName>
    </submittedName>
</protein>
<proteinExistence type="predicted"/>
<reference evidence="1 2" key="1">
    <citation type="submission" date="2019-10" db="EMBL/GenBank/DDBJ databases">
        <title>Complete genome sequence of Vibrio sp. strain THAF100, isolated from non-filtered water from the water column of tank 6 of a marine aquarium containing stony-coral fragments. Water maintained at 26 degree C.</title>
        <authorList>
            <person name="Ruckert C."/>
            <person name="Franco A."/>
            <person name="Kalinowski J."/>
            <person name="Glaeser S."/>
        </authorList>
    </citation>
    <scope>NUCLEOTIDE SEQUENCE [LARGE SCALE GENOMIC DNA]</scope>
    <source>
        <strain evidence="1 2">THAF100</strain>
        <plasmid evidence="2">pthaf100_a</plasmid>
    </source>
</reference>
<organism evidence="1 2">
    <name type="scientific">Vibrio aquimaris</name>
    <dbReference type="NCBI Taxonomy" id="2587862"/>
    <lineage>
        <taxon>Bacteria</taxon>
        <taxon>Pseudomonadati</taxon>
        <taxon>Pseudomonadota</taxon>
        <taxon>Gammaproteobacteria</taxon>
        <taxon>Vibrionales</taxon>
        <taxon>Vibrionaceae</taxon>
        <taxon>Vibrio</taxon>
    </lineage>
</organism>
<accession>A0A5P9CQS3</accession>
<evidence type="ECO:0000313" key="1">
    <source>
        <dbReference type="EMBL" id="QFT28599.1"/>
    </source>
</evidence>
<dbReference type="KEGG" id="vaq:FIV01_19555"/>